<keyword evidence="8" id="KW-1185">Reference proteome</keyword>
<feature type="region of interest" description="Disordered" evidence="4">
    <location>
        <begin position="91"/>
        <end position="121"/>
    </location>
</feature>
<dbReference type="Pfam" id="PF04003">
    <property type="entry name" value="Utp12"/>
    <property type="match status" value="1"/>
</dbReference>
<dbReference type="GO" id="GO:0005730">
    <property type="term" value="C:nucleolus"/>
    <property type="evidence" value="ECO:0007669"/>
    <property type="project" value="TreeGrafter"/>
</dbReference>
<dbReference type="OrthoDB" id="30195at2759"/>
<dbReference type="AlphaFoldDB" id="A0A835PZ10"/>
<feature type="region of interest" description="Disordered" evidence="4">
    <location>
        <begin position="310"/>
        <end position="355"/>
    </location>
</feature>
<proteinExistence type="inferred from homology"/>
<feature type="compositionally biased region" description="Acidic residues" evidence="4">
    <location>
        <begin position="313"/>
        <end position="329"/>
    </location>
</feature>
<dbReference type="PANTHER" id="PTHR44267">
    <property type="entry name" value="WD REPEAT-CONTAINING PROTEIN 43"/>
    <property type="match status" value="1"/>
</dbReference>
<evidence type="ECO:0000256" key="3">
    <source>
        <dbReference type="ARBA" id="ARBA00038335"/>
    </source>
</evidence>
<feature type="domain" description="Small-subunit processome Utp12" evidence="5">
    <location>
        <begin position="191"/>
        <end position="291"/>
    </location>
</feature>
<comment type="similarity">
    <text evidence="3">Belongs to the UTP5 family.</text>
</comment>
<evidence type="ECO:0000313" key="8">
    <source>
        <dbReference type="Proteomes" id="UP000636800"/>
    </source>
</evidence>
<keyword evidence="2" id="KW-0539">Nucleus</keyword>
<name>A0A835PZ10_VANPL</name>
<protein>
    <recommendedName>
        <fullName evidence="5">Small-subunit processome Utp12 domain-containing protein</fullName>
    </recommendedName>
</protein>
<accession>A0A835PZ10</accession>
<dbReference type="Proteomes" id="UP000639772">
    <property type="component" value="Chromosome 11"/>
</dbReference>
<feature type="compositionally biased region" description="Basic residues" evidence="4">
    <location>
        <begin position="101"/>
        <end position="111"/>
    </location>
</feature>
<dbReference type="EMBL" id="JADCNM010000011">
    <property type="protein sequence ID" value="KAG0462699.1"/>
    <property type="molecule type" value="Genomic_DNA"/>
</dbReference>
<dbReference type="GO" id="GO:0000462">
    <property type="term" value="P:maturation of SSU-rRNA from tricistronic rRNA transcript (SSU-rRNA, 5.8S rRNA, LSU-rRNA)"/>
    <property type="evidence" value="ECO:0007669"/>
    <property type="project" value="TreeGrafter"/>
</dbReference>
<organism evidence="6 8">
    <name type="scientific">Vanilla planifolia</name>
    <name type="common">Vanilla</name>
    <dbReference type="NCBI Taxonomy" id="51239"/>
    <lineage>
        <taxon>Eukaryota</taxon>
        <taxon>Viridiplantae</taxon>
        <taxon>Streptophyta</taxon>
        <taxon>Embryophyta</taxon>
        <taxon>Tracheophyta</taxon>
        <taxon>Spermatophyta</taxon>
        <taxon>Magnoliopsida</taxon>
        <taxon>Liliopsida</taxon>
        <taxon>Asparagales</taxon>
        <taxon>Orchidaceae</taxon>
        <taxon>Vanilloideae</taxon>
        <taxon>Vanilleae</taxon>
        <taxon>Vanilla</taxon>
    </lineage>
</organism>
<dbReference type="Proteomes" id="UP000636800">
    <property type="component" value="Chromosome 11"/>
</dbReference>
<dbReference type="InterPro" id="IPR052414">
    <property type="entry name" value="U3_snoRNA-assoc_WDR"/>
</dbReference>
<dbReference type="PANTHER" id="PTHR44267:SF1">
    <property type="entry name" value="WD REPEAT-CONTAINING PROTEIN 43"/>
    <property type="match status" value="1"/>
</dbReference>
<comment type="caution">
    <text evidence="6">The sequence shown here is derived from an EMBL/GenBank/DDBJ whole genome shotgun (WGS) entry which is preliminary data.</text>
</comment>
<evidence type="ECO:0000313" key="6">
    <source>
        <dbReference type="EMBL" id="KAG0461235.1"/>
    </source>
</evidence>
<evidence type="ECO:0000313" key="9">
    <source>
        <dbReference type="Proteomes" id="UP000639772"/>
    </source>
</evidence>
<evidence type="ECO:0000256" key="4">
    <source>
        <dbReference type="SAM" id="MobiDB-lite"/>
    </source>
</evidence>
<sequence>MLVQSGSTMVPKVAKENDKQLGYLSYKRQREVGNEVGRKIYFAHTTLRSTLTQVYSKILSEIDIKPTKAKEDASAYLSSITTSLLDAAETRMTDSEVKGSSSHKKKSKKRAKSDLDDSSQGKHFTVAGKVQELVSEPDFNEPTIAEKLAGLELSNDGETKGTAVEVTQPTTSIPSADSVHVMLKQALRAEDHALLLNCLYTNDEKVITKSTALLNPSDAVKLLKSLLSMIELRGAILACALPWLRSLLSQHASSITSQESSLLLLNSLYQLIETRTSTFRSALLLSTCLDCLYGGMPEDEVDTPLPVVVFEDRDSEEDEEEEEESDNDMESDKDGKLGAVINSAHNLDGSDEMSD</sequence>
<evidence type="ECO:0000256" key="1">
    <source>
        <dbReference type="ARBA" id="ARBA00004123"/>
    </source>
</evidence>
<evidence type="ECO:0000256" key="2">
    <source>
        <dbReference type="ARBA" id="ARBA00023242"/>
    </source>
</evidence>
<dbReference type="EMBL" id="JADCNL010000011">
    <property type="protein sequence ID" value="KAG0461235.1"/>
    <property type="molecule type" value="Genomic_DNA"/>
</dbReference>
<comment type="subcellular location">
    <subcellularLocation>
        <location evidence="1">Nucleus</location>
    </subcellularLocation>
</comment>
<dbReference type="InterPro" id="IPR007148">
    <property type="entry name" value="SSU_processome_Utp12"/>
</dbReference>
<gene>
    <name evidence="7" type="ORF">HPP92_021175</name>
    <name evidence="6" type="ORF">HPP92_021532</name>
</gene>
<reference evidence="8 9" key="1">
    <citation type="journal article" date="2020" name="Nat. Food">
        <title>A phased Vanilla planifolia genome enables genetic improvement of flavour and production.</title>
        <authorList>
            <person name="Hasing T."/>
            <person name="Tang H."/>
            <person name="Brym M."/>
            <person name="Khazi F."/>
            <person name="Huang T."/>
            <person name="Chambers A.H."/>
        </authorList>
    </citation>
    <scope>NUCLEOTIDE SEQUENCE [LARGE SCALE GENOMIC DNA]</scope>
    <source>
        <tissue evidence="6">Leaf</tissue>
    </source>
</reference>
<evidence type="ECO:0000313" key="7">
    <source>
        <dbReference type="EMBL" id="KAG0462699.1"/>
    </source>
</evidence>
<evidence type="ECO:0000259" key="5">
    <source>
        <dbReference type="Pfam" id="PF04003"/>
    </source>
</evidence>